<dbReference type="SUPFAM" id="SSF47413">
    <property type="entry name" value="lambda repressor-like DNA-binding domains"/>
    <property type="match status" value="1"/>
</dbReference>
<dbReference type="Gene3D" id="3.30.450.180">
    <property type="match status" value="1"/>
</dbReference>
<keyword evidence="3" id="KW-1185">Reference proteome</keyword>
<name>A0A7W5JVA9_9ACTN</name>
<dbReference type="InterPro" id="IPR001387">
    <property type="entry name" value="Cro/C1-type_HTH"/>
</dbReference>
<sequence>MADPGARTELAAFLRARRTQLDRVSLGLPEGGRRRTAGLRREEVAALSGVSVTWYTWLEQARDVQPSRQVLEALANALRLTTAERTYLLSVAGFAPGPVVGPTPAPGVQHIQHLLDALVGSPAFAIGADWTISGWNAAYAALYPPVATLPEQDRNLLWVVFTDPFVQGLLPDWEVTSRRFLAEFRAEAGPRLNQPDCLRLVARLQQHSAPFREAWSQHNIEGFTSRRRSFLTAEGELEFEHHRLAAADQRDLFVVVYTPTSSATVARLDRLSPKSCR</sequence>
<protein>
    <submittedName>
        <fullName evidence="2">Transcriptional regulator with XRE-family HTH domain</fullName>
    </submittedName>
</protein>
<dbReference type="GO" id="GO:0003677">
    <property type="term" value="F:DNA binding"/>
    <property type="evidence" value="ECO:0007669"/>
    <property type="project" value="InterPro"/>
</dbReference>
<dbReference type="AlphaFoldDB" id="A0A7W5JVA9"/>
<evidence type="ECO:0000259" key="1">
    <source>
        <dbReference type="PROSITE" id="PS50943"/>
    </source>
</evidence>
<dbReference type="Pfam" id="PF13560">
    <property type="entry name" value="HTH_31"/>
    <property type="match status" value="1"/>
</dbReference>
<dbReference type="InterPro" id="IPR010982">
    <property type="entry name" value="Lambda_DNA-bd_dom_sf"/>
</dbReference>
<dbReference type="SMART" id="SM00530">
    <property type="entry name" value="HTH_XRE"/>
    <property type="match status" value="1"/>
</dbReference>
<dbReference type="PANTHER" id="PTHR35010:SF2">
    <property type="entry name" value="BLL4672 PROTEIN"/>
    <property type="match status" value="1"/>
</dbReference>
<dbReference type="RefSeq" id="WP_183337987.1">
    <property type="nucleotide sequence ID" value="NZ_JACHZG010000001.1"/>
</dbReference>
<dbReference type="PANTHER" id="PTHR35010">
    <property type="entry name" value="BLL4672 PROTEIN-RELATED"/>
    <property type="match status" value="1"/>
</dbReference>
<comment type="caution">
    <text evidence="2">The sequence shown here is derived from an EMBL/GenBank/DDBJ whole genome shotgun (WGS) entry which is preliminary data.</text>
</comment>
<evidence type="ECO:0000313" key="3">
    <source>
        <dbReference type="Proteomes" id="UP000565572"/>
    </source>
</evidence>
<gene>
    <name evidence="2" type="ORF">FHX39_001983</name>
</gene>
<dbReference type="Proteomes" id="UP000565572">
    <property type="component" value="Unassembled WGS sequence"/>
</dbReference>
<evidence type="ECO:0000313" key="2">
    <source>
        <dbReference type="EMBL" id="MBB3327039.1"/>
    </source>
</evidence>
<dbReference type="PROSITE" id="PS50943">
    <property type="entry name" value="HTH_CROC1"/>
    <property type="match status" value="1"/>
</dbReference>
<feature type="domain" description="HTH cro/C1-type" evidence="1">
    <location>
        <begin position="37"/>
        <end position="85"/>
    </location>
</feature>
<accession>A0A7W5JVA9</accession>
<reference evidence="2 3" key="1">
    <citation type="submission" date="2020-08" db="EMBL/GenBank/DDBJ databases">
        <title>Sequencing the genomes of 1000 actinobacteria strains.</title>
        <authorList>
            <person name="Klenk H.-P."/>
        </authorList>
    </citation>
    <scope>NUCLEOTIDE SEQUENCE [LARGE SCALE GENOMIC DNA]</scope>
    <source>
        <strain evidence="2 3">DSM 11053</strain>
    </source>
</reference>
<proteinExistence type="predicted"/>
<dbReference type="EMBL" id="JACHZG010000001">
    <property type="protein sequence ID" value="MBB3327039.1"/>
    <property type="molecule type" value="Genomic_DNA"/>
</dbReference>
<dbReference type="InterPro" id="IPR041413">
    <property type="entry name" value="MLTR_LBD"/>
</dbReference>
<dbReference type="CDD" id="cd00093">
    <property type="entry name" value="HTH_XRE"/>
    <property type="match status" value="1"/>
</dbReference>
<dbReference type="Pfam" id="PF17765">
    <property type="entry name" value="MLTR_LBD"/>
    <property type="match status" value="1"/>
</dbReference>
<organism evidence="2 3">
    <name type="scientific">Microlunatus antarcticus</name>
    <dbReference type="NCBI Taxonomy" id="53388"/>
    <lineage>
        <taxon>Bacteria</taxon>
        <taxon>Bacillati</taxon>
        <taxon>Actinomycetota</taxon>
        <taxon>Actinomycetes</taxon>
        <taxon>Propionibacteriales</taxon>
        <taxon>Propionibacteriaceae</taxon>
        <taxon>Microlunatus</taxon>
    </lineage>
</organism>
<dbReference type="Gene3D" id="1.10.260.40">
    <property type="entry name" value="lambda repressor-like DNA-binding domains"/>
    <property type="match status" value="1"/>
</dbReference>